<dbReference type="SMART" id="SM00356">
    <property type="entry name" value="ZnF_C3H1"/>
    <property type="match status" value="1"/>
</dbReference>
<evidence type="ECO:0000313" key="14">
    <source>
        <dbReference type="EMBL" id="KAF4694095.1"/>
    </source>
</evidence>
<dbReference type="InterPro" id="IPR001680">
    <property type="entry name" value="WD40_rpt"/>
</dbReference>
<feature type="compositionally biased region" description="Basic and acidic residues" evidence="10">
    <location>
        <begin position="610"/>
        <end position="620"/>
    </location>
</feature>
<dbReference type="SUPFAM" id="SSF46689">
    <property type="entry name" value="Homeodomain-like"/>
    <property type="match status" value="1"/>
</dbReference>
<dbReference type="InterPro" id="IPR001005">
    <property type="entry name" value="SANT/Myb"/>
</dbReference>
<evidence type="ECO:0000256" key="4">
    <source>
        <dbReference type="ARBA" id="ARBA00022737"/>
    </source>
</evidence>
<evidence type="ECO:0000256" key="1">
    <source>
        <dbReference type="ARBA" id="ARBA00004123"/>
    </source>
</evidence>
<organism evidence="14 15">
    <name type="scientific">Perkinsus olseni</name>
    <name type="common">Perkinsus atlanticus</name>
    <dbReference type="NCBI Taxonomy" id="32597"/>
    <lineage>
        <taxon>Eukaryota</taxon>
        <taxon>Sar</taxon>
        <taxon>Alveolata</taxon>
        <taxon>Perkinsozoa</taxon>
        <taxon>Perkinsea</taxon>
        <taxon>Perkinsida</taxon>
        <taxon>Perkinsidae</taxon>
        <taxon>Perkinsus</taxon>
    </lineage>
</organism>
<dbReference type="SUPFAM" id="SSF50978">
    <property type="entry name" value="WD40 repeat-like"/>
    <property type="match status" value="1"/>
</dbReference>
<feature type="region of interest" description="Disordered" evidence="10">
    <location>
        <begin position="816"/>
        <end position="874"/>
    </location>
</feature>
<dbReference type="InterPro" id="IPR009057">
    <property type="entry name" value="Homeodomain-like_sf"/>
</dbReference>
<dbReference type="InterPro" id="IPR039241">
    <property type="entry name" value="Rrp9-like"/>
</dbReference>
<keyword evidence="4" id="KW-0677">Repeat</keyword>
<feature type="compositionally biased region" description="Acidic residues" evidence="10">
    <location>
        <begin position="818"/>
        <end position="836"/>
    </location>
</feature>
<evidence type="ECO:0000259" key="12">
    <source>
        <dbReference type="PROSITE" id="PS50103"/>
    </source>
</evidence>
<dbReference type="Gene3D" id="1.10.10.60">
    <property type="entry name" value="Homeodomain-like"/>
    <property type="match status" value="1"/>
</dbReference>
<dbReference type="InterPro" id="IPR036855">
    <property type="entry name" value="Znf_CCCH_sf"/>
</dbReference>
<dbReference type="PROSITE" id="PS50090">
    <property type="entry name" value="MYB_LIKE"/>
    <property type="match status" value="1"/>
</dbReference>
<evidence type="ECO:0000259" key="11">
    <source>
        <dbReference type="PROSITE" id="PS50090"/>
    </source>
</evidence>
<keyword evidence="6 9" id="KW-0862">Zinc</keyword>
<feature type="region of interest" description="Disordered" evidence="10">
    <location>
        <begin position="1"/>
        <end position="53"/>
    </location>
</feature>
<dbReference type="PANTHER" id="PTHR19865">
    <property type="entry name" value="U3 SMALL NUCLEOLAR RNA INTERACTING PROTEIN 2"/>
    <property type="match status" value="1"/>
</dbReference>
<dbReference type="Pfam" id="PF05495">
    <property type="entry name" value="zf-CHY"/>
    <property type="match status" value="1"/>
</dbReference>
<dbReference type="SMART" id="SM00717">
    <property type="entry name" value="SANT"/>
    <property type="match status" value="1"/>
</dbReference>
<keyword evidence="3 9" id="KW-0479">Metal-binding</keyword>
<protein>
    <submittedName>
        <fullName evidence="14">Pre-rRNA processing protein</fullName>
    </submittedName>
</protein>
<evidence type="ECO:0000256" key="2">
    <source>
        <dbReference type="ARBA" id="ARBA00022574"/>
    </source>
</evidence>
<evidence type="ECO:0000256" key="3">
    <source>
        <dbReference type="ARBA" id="ARBA00022723"/>
    </source>
</evidence>
<feature type="zinc finger region" description="C3H1-type" evidence="9">
    <location>
        <begin position="579"/>
        <end position="607"/>
    </location>
</feature>
<evidence type="ECO:0000313" key="15">
    <source>
        <dbReference type="Proteomes" id="UP000541610"/>
    </source>
</evidence>
<feature type="compositionally biased region" description="Basic and acidic residues" evidence="10">
    <location>
        <begin position="564"/>
        <end position="576"/>
    </location>
</feature>
<evidence type="ECO:0000256" key="8">
    <source>
        <dbReference type="PROSITE-ProRule" id="PRU00601"/>
    </source>
</evidence>
<dbReference type="PROSITE" id="PS50103">
    <property type="entry name" value="ZF_C3H1"/>
    <property type="match status" value="1"/>
</dbReference>
<dbReference type="Gene3D" id="2.130.10.10">
    <property type="entry name" value="YVTN repeat-like/Quinoprotein amine dehydrogenase"/>
    <property type="match status" value="2"/>
</dbReference>
<evidence type="ECO:0000256" key="9">
    <source>
        <dbReference type="PROSITE-ProRule" id="PRU00723"/>
    </source>
</evidence>
<dbReference type="Pfam" id="PF00642">
    <property type="entry name" value="zf-CCCH"/>
    <property type="match status" value="1"/>
</dbReference>
<evidence type="ECO:0000256" key="5">
    <source>
        <dbReference type="ARBA" id="ARBA00022771"/>
    </source>
</evidence>
<feature type="region of interest" description="Disordered" evidence="10">
    <location>
        <begin position="369"/>
        <end position="396"/>
    </location>
</feature>
<evidence type="ECO:0000256" key="10">
    <source>
        <dbReference type="SAM" id="MobiDB-lite"/>
    </source>
</evidence>
<dbReference type="InterPro" id="IPR000571">
    <property type="entry name" value="Znf_CCCH"/>
</dbReference>
<dbReference type="InterPro" id="IPR008913">
    <property type="entry name" value="Znf_CHY"/>
</dbReference>
<reference evidence="14 15" key="1">
    <citation type="submission" date="2020-04" db="EMBL/GenBank/DDBJ databases">
        <title>Perkinsus olseni comparative genomics.</title>
        <authorList>
            <person name="Bogema D.R."/>
        </authorList>
    </citation>
    <scope>NUCLEOTIDE SEQUENCE [LARGE SCALE GENOMIC DNA]</scope>
    <source>
        <strain evidence="14">00978-12</strain>
    </source>
</reference>
<feature type="compositionally biased region" description="Acidic residues" evidence="10">
    <location>
        <begin position="27"/>
        <end position="46"/>
    </location>
</feature>
<dbReference type="SUPFAM" id="SSF161219">
    <property type="entry name" value="CHY zinc finger-like"/>
    <property type="match status" value="1"/>
</dbReference>
<dbReference type="SMART" id="SM00320">
    <property type="entry name" value="WD40"/>
    <property type="match status" value="7"/>
</dbReference>
<name>A0A7J6PD92_PEROL</name>
<keyword evidence="7" id="KW-0539">Nucleus</keyword>
<gene>
    <name evidence="14" type="primary">RRP9</name>
    <name evidence="14" type="ORF">FOZ60_009207</name>
</gene>
<dbReference type="CDD" id="cd00167">
    <property type="entry name" value="SANT"/>
    <property type="match status" value="1"/>
</dbReference>
<feature type="region of interest" description="Disordered" evidence="10">
    <location>
        <begin position="546"/>
        <end position="581"/>
    </location>
</feature>
<evidence type="ECO:0000259" key="13">
    <source>
        <dbReference type="PROSITE" id="PS51266"/>
    </source>
</evidence>
<dbReference type="OrthoDB" id="411372at2759"/>
<dbReference type="GO" id="GO:0034511">
    <property type="term" value="F:U3 snoRNA binding"/>
    <property type="evidence" value="ECO:0007669"/>
    <property type="project" value="InterPro"/>
</dbReference>
<feature type="region of interest" description="Disordered" evidence="10">
    <location>
        <begin position="66"/>
        <end position="91"/>
    </location>
</feature>
<dbReference type="GO" id="GO:0008270">
    <property type="term" value="F:zinc ion binding"/>
    <property type="evidence" value="ECO:0007669"/>
    <property type="project" value="UniProtKB-KW"/>
</dbReference>
<dbReference type="InterPro" id="IPR036322">
    <property type="entry name" value="WD40_repeat_dom_sf"/>
</dbReference>
<dbReference type="Gene3D" id="4.10.1000.10">
    <property type="entry name" value="Zinc finger, CCCH-type"/>
    <property type="match status" value="1"/>
</dbReference>
<proteinExistence type="predicted"/>
<feature type="region of interest" description="Disordered" evidence="10">
    <location>
        <begin position="610"/>
        <end position="636"/>
    </location>
</feature>
<dbReference type="Proteomes" id="UP000541610">
    <property type="component" value="Unassembled WGS sequence"/>
</dbReference>
<keyword evidence="2" id="KW-0853">WD repeat</keyword>
<dbReference type="InterPro" id="IPR015943">
    <property type="entry name" value="WD40/YVTN_repeat-like_dom_sf"/>
</dbReference>
<dbReference type="EMBL" id="JABANP010000037">
    <property type="protein sequence ID" value="KAF4694095.1"/>
    <property type="molecule type" value="Genomic_DNA"/>
</dbReference>
<dbReference type="InterPro" id="IPR037274">
    <property type="entry name" value="Znf_CHY_sf"/>
</dbReference>
<dbReference type="PANTHER" id="PTHR19865:SF0">
    <property type="entry name" value="U3 SMALL NUCLEOLAR RNA-INTERACTING PROTEIN 2"/>
    <property type="match status" value="1"/>
</dbReference>
<evidence type="ECO:0000256" key="7">
    <source>
        <dbReference type="ARBA" id="ARBA00023242"/>
    </source>
</evidence>
<keyword evidence="5 8" id="KW-0863">Zinc-finger</keyword>
<comment type="subcellular location">
    <subcellularLocation>
        <location evidence="1">Nucleus</location>
    </subcellularLocation>
</comment>
<feature type="domain" description="Myb-like" evidence="11">
    <location>
        <begin position="759"/>
        <end position="810"/>
    </location>
</feature>
<evidence type="ECO:0000256" key="6">
    <source>
        <dbReference type="ARBA" id="ARBA00022833"/>
    </source>
</evidence>
<feature type="domain" description="C3H1-type" evidence="12">
    <location>
        <begin position="579"/>
        <end position="607"/>
    </location>
</feature>
<feature type="domain" description="CHY-type" evidence="13">
    <location>
        <begin position="1053"/>
        <end position="1121"/>
    </location>
</feature>
<feature type="compositionally biased region" description="Basic residues" evidence="10">
    <location>
        <begin position="1"/>
        <end position="11"/>
    </location>
</feature>
<accession>A0A7J6PD92</accession>
<dbReference type="GO" id="GO:0032040">
    <property type="term" value="C:small-subunit processome"/>
    <property type="evidence" value="ECO:0007669"/>
    <property type="project" value="TreeGrafter"/>
</dbReference>
<comment type="caution">
    <text evidence="14">The sequence shown here is derived from an EMBL/GenBank/DDBJ whole genome shotgun (WGS) entry which is preliminary data.</text>
</comment>
<dbReference type="Pfam" id="PF00400">
    <property type="entry name" value="WD40"/>
    <property type="match status" value="1"/>
</dbReference>
<sequence>MAIQRNKRRRQQPPTPRPDDDAGSISSDDEENLPAPPSDDEEDDFFAQETPDEKRVRLAKAYLAELDTARGKQEADDAQSTASADDDEDDIDRMLNEELKVKSKRQRYKIAESLEVKEESITFAKGHKCSPTCVAMNGSEDKAYSGGMDCAIIQWDLATMKKLAIFPGNRNDFKCGGHFQKVTSVCTGDAVGHPELLCSVGDDKTLLLWDVRAPNKGCVQRLLGHQSGIASVVCSETSAQAAGEGMGGAQMSYSGGKIFTLGEKDKALKVWHLDSVFSGRYVDSQYGHTNYGTCMDILQGDRPVTGGADGTVRYWKVANDTHMLFNVHKREGYGSVDAVSLLDPEHILAGGQDGGLTLWATNSRRPVASVGGAHSARNPSRIGAGMSSFDRGRPGSSSIGERISVVLLGAHRKADAGDESDDDEDDFDFTKAATARPTIDSDGQAEVDRAVAAPWISSLASIRCSDVGFSGSNDGLINVWRTSAASKGKMNLDLDRSIKLPIKGGWINQMAVGSTGRVLVAAVGRNHRLGRWDTKPGRDGLAIVRLEHDGPSRPPPGLVPPESVEEKQDSPAEKKSTAPKKARVCRDWRRTGKCRFGDKCKFAHVDAAEKKAEEGTEGKAARKAVNGEKQPAKEKKRPLCRLDISDEERVVKLVPKGWTSEEEFMRLERFYRNAGYKKSEGDGFIRVDLVIFCSDPDFNKMLYTPEGIPVAVLMPPSYTEKGEYSEELLLIVTKVSAKIPKAVRILLPEIFDNYCRAVEAPWIDSEKQRLVEALEKYLDVDVEDGKWEKISQYVVSRGVEECRAKFITMRQNLLREQEEYEREEEEESDDDDDDSVDSSSEVDTTDENAGQGFGGPENSDESRTESESEEPGAFTVDDVKRIGVVVKQPLTSMAGISIATCRSCEIIIACNRCRKMRPTVVDFGESNEQRVVRTTGKCQTCSLTNNIFAVVEPMFPGSDYTLFRAITESCTILQVVECTLEIRCEECDKAIQARHLRSGYRKQDNCQDCHEKMNLGVGQPSVPKPEHFIVAPVVKKQQKKKLMEDPRIVPGKPLPKNGTCKHYRHSYRWLRFPCCGMAYPCDQCHDAAWPDHQAVWAKRMICGWCATEQNFGPGPCRKCGKPLNKIRTSHWEGGEGCRNTSAMSKNDKKKYAGKNKTISRKAAAAIMAGGKKNGWWTTSHETLYHSDAYLAMLMSQQQQQQQLANATATALSANLLMSQQQQQLANATATALSANLLMSQQQQLANATATALSANLLMSQQQQQLANATATALSANLLMSQQQQQLANATATALSANLLMSQQQQQQLANVMISSSTPI</sequence>
<dbReference type="SUPFAM" id="SSF90229">
    <property type="entry name" value="CCCH zinc finger"/>
    <property type="match status" value="1"/>
</dbReference>
<dbReference type="PROSITE" id="PS51266">
    <property type="entry name" value="ZF_CHY"/>
    <property type="match status" value="1"/>
</dbReference>